<gene>
    <name evidence="1" type="ORF">KIPB_008484</name>
</gene>
<organism evidence="1 2">
    <name type="scientific">Kipferlia bialata</name>
    <dbReference type="NCBI Taxonomy" id="797122"/>
    <lineage>
        <taxon>Eukaryota</taxon>
        <taxon>Metamonada</taxon>
        <taxon>Carpediemonas-like organisms</taxon>
        <taxon>Kipferlia</taxon>
    </lineage>
</organism>
<evidence type="ECO:0000313" key="1">
    <source>
        <dbReference type="EMBL" id="GCA63200.1"/>
    </source>
</evidence>
<dbReference type="AlphaFoldDB" id="A0A391NQZ7"/>
<accession>A0A391NQZ7</accession>
<sequence length="69" mass="7744">MSVLLLVCVFLLGTTMIPFYVVRQGIVTLKALLRRKDRTVNPISGIYTPLRVLASDIDWNVHCNNSKVA</sequence>
<reference evidence="1 2" key="1">
    <citation type="journal article" date="2018" name="PLoS ONE">
        <title>The draft genome of Kipferlia bialata reveals reductive genome evolution in fornicate parasites.</title>
        <authorList>
            <person name="Tanifuji G."/>
            <person name="Takabayashi S."/>
            <person name="Kume K."/>
            <person name="Takagi M."/>
            <person name="Nakayama T."/>
            <person name="Kamikawa R."/>
            <person name="Inagaki Y."/>
            <person name="Hashimoto T."/>
        </authorList>
    </citation>
    <scope>NUCLEOTIDE SEQUENCE [LARGE SCALE GENOMIC DNA]</scope>
    <source>
        <strain evidence="1">NY0173</strain>
    </source>
</reference>
<comment type="caution">
    <text evidence="1">The sequence shown here is derived from an EMBL/GenBank/DDBJ whole genome shotgun (WGS) entry which is preliminary data.</text>
</comment>
<proteinExistence type="predicted"/>
<dbReference type="Proteomes" id="UP000265618">
    <property type="component" value="Unassembled WGS sequence"/>
</dbReference>
<keyword evidence="2" id="KW-1185">Reference proteome</keyword>
<protein>
    <submittedName>
        <fullName evidence="1">Uncharacterized protein</fullName>
    </submittedName>
</protein>
<dbReference type="EMBL" id="BDIP01002643">
    <property type="protein sequence ID" value="GCA63200.1"/>
    <property type="molecule type" value="Genomic_DNA"/>
</dbReference>
<evidence type="ECO:0000313" key="2">
    <source>
        <dbReference type="Proteomes" id="UP000265618"/>
    </source>
</evidence>
<name>A0A391NQZ7_9EUKA</name>